<comment type="caution">
    <text evidence="2">The sequence shown here is derived from an EMBL/GenBank/DDBJ whole genome shotgun (WGS) entry which is preliminary data.</text>
</comment>
<name>A0ABQ9VJC4_SAGOE</name>
<evidence type="ECO:0000256" key="1">
    <source>
        <dbReference type="SAM" id="MobiDB-lite"/>
    </source>
</evidence>
<sequence length="131" mass="13747">MKPGPPRNAEGKAGDAWGMVSSPVSGPLPNPAGMRILSPLSALQGPTAGSRDGNWGCSTWDDPLMSQEKGRGRGERQDLLNDPSPRWSQALAAKNGLPGALCRHPELIPHAPSGSSHHTLCIHHLGTIPGR</sequence>
<proteinExistence type="predicted"/>
<organism evidence="2 3">
    <name type="scientific">Saguinus oedipus</name>
    <name type="common">Cotton-top tamarin</name>
    <name type="synonym">Oedipomidas oedipus</name>
    <dbReference type="NCBI Taxonomy" id="9490"/>
    <lineage>
        <taxon>Eukaryota</taxon>
        <taxon>Metazoa</taxon>
        <taxon>Chordata</taxon>
        <taxon>Craniata</taxon>
        <taxon>Vertebrata</taxon>
        <taxon>Euteleostomi</taxon>
        <taxon>Mammalia</taxon>
        <taxon>Eutheria</taxon>
        <taxon>Euarchontoglires</taxon>
        <taxon>Primates</taxon>
        <taxon>Haplorrhini</taxon>
        <taxon>Platyrrhini</taxon>
        <taxon>Cebidae</taxon>
        <taxon>Callitrichinae</taxon>
        <taxon>Saguinus</taxon>
    </lineage>
</organism>
<accession>A0ABQ9VJC4</accession>
<evidence type="ECO:0000313" key="3">
    <source>
        <dbReference type="Proteomes" id="UP001266305"/>
    </source>
</evidence>
<feature type="region of interest" description="Disordered" evidence="1">
    <location>
        <begin position="1"/>
        <end position="25"/>
    </location>
</feature>
<dbReference type="EMBL" id="JASSZA010000005">
    <property type="protein sequence ID" value="KAK2109474.1"/>
    <property type="molecule type" value="Genomic_DNA"/>
</dbReference>
<evidence type="ECO:0000313" key="2">
    <source>
        <dbReference type="EMBL" id="KAK2109474.1"/>
    </source>
</evidence>
<feature type="non-terminal residue" evidence="2">
    <location>
        <position position="131"/>
    </location>
</feature>
<protein>
    <submittedName>
        <fullName evidence="2">Uncharacterized protein</fullName>
    </submittedName>
</protein>
<dbReference type="Proteomes" id="UP001266305">
    <property type="component" value="Unassembled WGS sequence"/>
</dbReference>
<gene>
    <name evidence="2" type="ORF">P7K49_009220</name>
</gene>
<feature type="compositionally biased region" description="Basic and acidic residues" evidence="1">
    <location>
        <begin position="68"/>
        <end position="79"/>
    </location>
</feature>
<keyword evidence="3" id="KW-1185">Reference proteome</keyword>
<reference evidence="2 3" key="1">
    <citation type="submission" date="2023-05" db="EMBL/GenBank/DDBJ databases">
        <title>B98-5 Cell Line De Novo Hybrid Assembly: An Optical Mapping Approach.</title>
        <authorList>
            <person name="Kananen K."/>
            <person name="Auerbach J.A."/>
            <person name="Kautto E."/>
            <person name="Blachly J.S."/>
        </authorList>
    </citation>
    <scope>NUCLEOTIDE SEQUENCE [LARGE SCALE GENOMIC DNA]</scope>
    <source>
        <strain evidence="2">B95-8</strain>
        <tissue evidence="2">Cell line</tissue>
    </source>
</reference>
<feature type="region of interest" description="Disordered" evidence="1">
    <location>
        <begin position="43"/>
        <end position="84"/>
    </location>
</feature>